<dbReference type="EC" id="5.5.1.19" evidence="2"/>
<name>A0ABW4NE42_9SPHN</name>
<evidence type="ECO:0000313" key="3">
    <source>
        <dbReference type="Proteomes" id="UP001597283"/>
    </source>
</evidence>
<dbReference type="Pfam" id="PF05834">
    <property type="entry name" value="Lycopene_cycl"/>
    <property type="match status" value="1"/>
</dbReference>
<dbReference type="Proteomes" id="UP001597283">
    <property type="component" value="Unassembled WGS sequence"/>
</dbReference>
<dbReference type="NCBIfam" id="TIGR01789">
    <property type="entry name" value="lycopene_cycl"/>
    <property type="match status" value="1"/>
</dbReference>
<dbReference type="GO" id="GO:0016853">
    <property type="term" value="F:isomerase activity"/>
    <property type="evidence" value="ECO:0007669"/>
    <property type="project" value="UniProtKB-KW"/>
</dbReference>
<dbReference type="InterPro" id="IPR036188">
    <property type="entry name" value="FAD/NAD-bd_sf"/>
</dbReference>
<keyword evidence="2" id="KW-0413">Isomerase</keyword>
<dbReference type="EMBL" id="JBHUFC010000003">
    <property type="protein sequence ID" value="MFD1787600.1"/>
    <property type="molecule type" value="Genomic_DNA"/>
</dbReference>
<comment type="similarity">
    <text evidence="1">Belongs to the lycopene cyclase family.</text>
</comment>
<gene>
    <name evidence="2" type="primary">crtY</name>
    <name evidence="2" type="ORF">ACFSC3_08450</name>
</gene>
<evidence type="ECO:0000256" key="1">
    <source>
        <dbReference type="ARBA" id="ARBA00006599"/>
    </source>
</evidence>
<dbReference type="InterPro" id="IPR010108">
    <property type="entry name" value="Lycopene_cyclase_b/e"/>
</dbReference>
<dbReference type="SUPFAM" id="SSF51905">
    <property type="entry name" value="FAD/NAD(P)-binding domain"/>
    <property type="match status" value="1"/>
</dbReference>
<organism evidence="2 3">
    <name type="scientific">Sphingomonas floccifaciens</name>
    <dbReference type="NCBI Taxonomy" id="1844115"/>
    <lineage>
        <taxon>Bacteria</taxon>
        <taxon>Pseudomonadati</taxon>
        <taxon>Pseudomonadota</taxon>
        <taxon>Alphaproteobacteria</taxon>
        <taxon>Sphingomonadales</taxon>
        <taxon>Sphingomonadaceae</taxon>
        <taxon>Sphingomonas</taxon>
    </lineage>
</organism>
<reference evidence="3" key="1">
    <citation type="journal article" date="2019" name="Int. J. Syst. Evol. Microbiol.">
        <title>The Global Catalogue of Microorganisms (GCM) 10K type strain sequencing project: providing services to taxonomists for standard genome sequencing and annotation.</title>
        <authorList>
            <consortium name="The Broad Institute Genomics Platform"/>
            <consortium name="The Broad Institute Genome Sequencing Center for Infectious Disease"/>
            <person name="Wu L."/>
            <person name="Ma J."/>
        </authorList>
    </citation>
    <scope>NUCLEOTIDE SEQUENCE [LARGE SCALE GENOMIC DNA]</scope>
    <source>
        <strain evidence="3">Q85</strain>
    </source>
</reference>
<proteinExistence type="inferred from homology"/>
<comment type="caution">
    <text evidence="2">The sequence shown here is derived from an EMBL/GenBank/DDBJ whole genome shotgun (WGS) entry which is preliminary data.</text>
</comment>
<protein>
    <submittedName>
        <fullName evidence="2">Lycopene beta-cyclase CrtY</fullName>
        <ecNumber evidence="2">5.5.1.19</ecNumber>
    </submittedName>
</protein>
<sequence>MSDIITCDVAIVGGGLAGGIIALALARSHPDARVVIVERGMSLGGNHIWSFFGPDVAHADRDLVIPLIAHVWQGYDVAFPARRRMLPVNYYSTTSEKLDAAVRAAIPAERILTDRKVVGVGPTGVALADGLRIEAGGVIDCRGNGDLSALDAGWQKFIGREFVLKRPHGAVRPTVMDATVEQIDGYRFVYTLPFADDRMFIEDTYYSDTPDIDRAALAARIETYALAKGWKPKSVVREEGGALPVIIGGDFDRYWASTGRDVAKAGMRAGLCQPTTGYSLPDAVRLASLIAASRDLSGGHLATLTHDHARAAWRARGFYRMLDAMLFRAAEPGERYRVLERFYGLDPKLIARFYSARSTLGDKARVLTGKPPVPIGRAVRAIMGKTA</sequence>
<dbReference type="RefSeq" id="WP_380939971.1">
    <property type="nucleotide sequence ID" value="NZ_JBHUFC010000003.1"/>
</dbReference>
<dbReference type="NCBIfam" id="TIGR01790">
    <property type="entry name" value="carotene-cycl"/>
    <property type="match status" value="1"/>
</dbReference>
<dbReference type="InterPro" id="IPR008461">
    <property type="entry name" value="CrtY"/>
</dbReference>
<accession>A0ABW4NE42</accession>
<dbReference type="Gene3D" id="3.50.50.60">
    <property type="entry name" value="FAD/NAD(P)-binding domain"/>
    <property type="match status" value="1"/>
</dbReference>
<keyword evidence="3" id="KW-1185">Reference proteome</keyword>
<evidence type="ECO:0000313" key="2">
    <source>
        <dbReference type="EMBL" id="MFD1787600.1"/>
    </source>
</evidence>